<evidence type="ECO:0000313" key="2">
    <source>
        <dbReference type="EMBL" id="KAK7740713.1"/>
    </source>
</evidence>
<organism evidence="2 3">
    <name type="scientific">Cytospora paraplurivora</name>
    <dbReference type="NCBI Taxonomy" id="2898453"/>
    <lineage>
        <taxon>Eukaryota</taxon>
        <taxon>Fungi</taxon>
        <taxon>Dikarya</taxon>
        <taxon>Ascomycota</taxon>
        <taxon>Pezizomycotina</taxon>
        <taxon>Sordariomycetes</taxon>
        <taxon>Sordariomycetidae</taxon>
        <taxon>Diaporthales</taxon>
        <taxon>Cytosporaceae</taxon>
        <taxon>Cytospora</taxon>
    </lineage>
</organism>
<gene>
    <name evidence="2" type="ORF">SLS53_005181</name>
</gene>
<feature type="compositionally biased region" description="Polar residues" evidence="1">
    <location>
        <begin position="139"/>
        <end position="149"/>
    </location>
</feature>
<protein>
    <submittedName>
        <fullName evidence="2">Uncharacterized protein</fullName>
    </submittedName>
</protein>
<feature type="compositionally biased region" description="Polar residues" evidence="1">
    <location>
        <begin position="331"/>
        <end position="341"/>
    </location>
</feature>
<proteinExistence type="predicted"/>
<feature type="region of interest" description="Disordered" evidence="1">
    <location>
        <begin position="1"/>
        <end position="29"/>
    </location>
</feature>
<feature type="compositionally biased region" description="Basic and acidic residues" evidence="1">
    <location>
        <begin position="116"/>
        <end position="128"/>
    </location>
</feature>
<feature type="compositionally biased region" description="Basic residues" evidence="1">
    <location>
        <begin position="436"/>
        <end position="446"/>
    </location>
</feature>
<feature type="compositionally biased region" description="Basic and acidic residues" evidence="1">
    <location>
        <begin position="398"/>
        <end position="408"/>
    </location>
</feature>
<comment type="caution">
    <text evidence="2">The sequence shown here is derived from an EMBL/GenBank/DDBJ whole genome shotgun (WGS) entry which is preliminary data.</text>
</comment>
<name>A0AAN9UED0_9PEZI</name>
<keyword evidence="3" id="KW-1185">Reference proteome</keyword>
<reference evidence="2 3" key="1">
    <citation type="journal article" date="2023" name="PLoS ONE">
        <title>Cytospora paraplurivora sp. nov. isolated from orchards with fruit tree decline syndrome in Ontario, Canada.</title>
        <authorList>
            <person name="Ilyukhin E."/>
            <person name="Nguyen H.D.T."/>
            <person name="Castle A.J."/>
            <person name="Ellouze W."/>
        </authorList>
    </citation>
    <scope>NUCLEOTIDE SEQUENCE [LARGE SCALE GENOMIC DNA]</scope>
    <source>
        <strain evidence="2 3">FDS-564</strain>
    </source>
</reference>
<evidence type="ECO:0000256" key="1">
    <source>
        <dbReference type="SAM" id="MobiDB-lite"/>
    </source>
</evidence>
<dbReference type="Proteomes" id="UP001320245">
    <property type="component" value="Unassembled WGS sequence"/>
</dbReference>
<sequence length="446" mass="49455">MDPSDQHIAPRLSGHCPPRRPGESLTDYSQRAGTYYRAFRRQVLRECYAERQARLPSPHSGNGQDDEDTAQLIQYLEDATYWDERPGEYFNYEYPVQHIEYDGPIGSLTDNEDDDIPHGTRPEEREWLEYLAQRRRNGSLDSETSQAAATSGHKRKKAPEENSDLQAPAKRPKVGTRAEALRAAASGHKRKAIPEEDSDIQAPAKRTRVGIRAETLRAATSGHKRKEAPEETSDLQVPAKRTKVGTRAEALRAEALRAAAQRHKRKRAQEEDGDLATRSQAVTKKRRTDTRPQPAVKKPGGKRKREPDEQQTSQDQAGPEAKRRMAGSDAQPPQLQTSDSPGPSPEEPATNAGERKPAPGSAVQEMSPRPNQTTRVTRAQRRLLSGKDTQLFQLGQRGELDVQEKASLEDTSTSTVGKLRSADSGTGTGSSTKPGRQNKRGRKGRC</sequence>
<dbReference type="AlphaFoldDB" id="A0AAN9UED0"/>
<evidence type="ECO:0000313" key="3">
    <source>
        <dbReference type="Proteomes" id="UP001320245"/>
    </source>
</evidence>
<accession>A0AAN9UED0</accession>
<dbReference type="EMBL" id="JAJSPL020000019">
    <property type="protein sequence ID" value="KAK7740713.1"/>
    <property type="molecule type" value="Genomic_DNA"/>
</dbReference>
<feature type="region of interest" description="Disordered" evidence="1">
    <location>
        <begin position="103"/>
        <end position="446"/>
    </location>
</feature>